<evidence type="ECO:0000313" key="5">
    <source>
        <dbReference type="Proteomes" id="UP001161247"/>
    </source>
</evidence>
<evidence type="ECO:0000256" key="2">
    <source>
        <dbReference type="ARBA" id="ARBA00022840"/>
    </source>
</evidence>
<dbReference type="SUPFAM" id="SSF53067">
    <property type="entry name" value="Actin-like ATPase domain"/>
    <property type="match status" value="1"/>
</dbReference>
<dbReference type="GO" id="GO:0005524">
    <property type="term" value="F:ATP binding"/>
    <property type="evidence" value="ECO:0007669"/>
    <property type="project" value="UniProtKB-KW"/>
</dbReference>
<gene>
    <name evidence="4" type="ORF">OLC1_LOCUS689</name>
</gene>
<keyword evidence="2" id="KW-0067">ATP-binding</keyword>
<dbReference type="EMBL" id="OX459118">
    <property type="protein sequence ID" value="CAI9088014.1"/>
    <property type="molecule type" value="Genomic_DNA"/>
</dbReference>
<keyword evidence="1" id="KW-0547">Nucleotide-binding</keyword>
<organism evidence="4 5">
    <name type="scientific">Oldenlandia corymbosa var. corymbosa</name>
    <dbReference type="NCBI Taxonomy" id="529605"/>
    <lineage>
        <taxon>Eukaryota</taxon>
        <taxon>Viridiplantae</taxon>
        <taxon>Streptophyta</taxon>
        <taxon>Embryophyta</taxon>
        <taxon>Tracheophyta</taxon>
        <taxon>Spermatophyta</taxon>
        <taxon>Magnoliopsida</taxon>
        <taxon>eudicotyledons</taxon>
        <taxon>Gunneridae</taxon>
        <taxon>Pentapetalae</taxon>
        <taxon>asterids</taxon>
        <taxon>lamiids</taxon>
        <taxon>Gentianales</taxon>
        <taxon>Rubiaceae</taxon>
        <taxon>Rubioideae</taxon>
        <taxon>Spermacoceae</taxon>
        <taxon>Hedyotis-Oldenlandia complex</taxon>
        <taxon>Oldenlandia</taxon>
    </lineage>
</organism>
<dbReference type="InterPro" id="IPR013126">
    <property type="entry name" value="Hsp_70_fam"/>
</dbReference>
<dbReference type="InterPro" id="IPR029047">
    <property type="entry name" value="HSP70_peptide-bd_sf"/>
</dbReference>
<dbReference type="AlphaFoldDB" id="A0AAV1C009"/>
<dbReference type="Proteomes" id="UP001161247">
    <property type="component" value="Chromosome 1"/>
</dbReference>
<feature type="region of interest" description="Disordered" evidence="3">
    <location>
        <begin position="424"/>
        <end position="444"/>
    </location>
</feature>
<dbReference type="Gene3D" id="3.30.420.40">
    <property type="match status" value="1"/>
</dbReference>
<dbReference type="Pfam" id="PF00012">
    <property type="entry name" value="HSP70"/>
    <property type="match status" value="1"/>
</dbReference>
<protein>
    <submittedName>
        <fullName evidence="4">OLC1v1022241C1</fullName>
    </submittedName>
</protein>
<accession>A0AAV1C009</accession>
<evidence type="ECO:0000256" key="1">
    <source>
        <dbReference type="ARBA" id="ARBA00022741"/>
    </source>
</evidence>
<evidence type="ECO:0000313" key="4">
    <source>
        <dbReference type="EMBL" id="CAI9088014.1"/>
    </source>
</evidence>
<evidence type="ECO:0000256" key="3">
    <source>
        <dbReference type="SAM" id="MobiDB-lite"/>
    </source>
</evidence>
<dbReference type="GO" id="GO:0140662">
    <property type="term" value="F:ATP-dependent protein folding chaperone"/>
    <property type="evidence" value="ECO:0007669"/>
    <property type="project" value="InterPro"/>
</dbReference>
<dbReference type="SUPFAM" id="SSF100920">
    <property type="entry name" value="Heat shock protein 70kD (HSP70), peptide-binding domain"/>
    <property type="match status" value="1"/>
</dbReference>
<dbReference type="InterPro" id="IPR043129">
    <property type="entry name" value="ATPase_NBD"/>
</dbReference>
<proteinExistence type="predicted"/>
<dbReference type="PANTHER" id="PTHR45639">
    <property type="entry name" value="HSC70CB, ISOFORM G-RELATED"/>
    <property type="match status" value="1"/>
</dbReference>
<name>A0AAV1C009_OLDCO</name>
<reference evidence="4" key="1">
    <citation type="submission" date="2023-03" db="EMBL/GenBank/DDBJ databases">
        <authorList>
            <person name="Julca I."/>
        </authorList>
    </citation>
    <scope>NUCLEOTIDE SEQUENCE</scope>
</reference>
<sequence>MADGALWGIGINLCEKNLSVSLCQNGNFKLLRRIPSILICPGGTIVDPMKLIGRNYDSIKKYAEEAGIELFRQREGHRVEIGFKNEDNKEVFFLPEGLLGMLLRELKAAAVESLPSQVQEAVFCIPAHFNSFRRQAVVDAAGIAGMRITAFLSDHSAIALTSYIRYKETLPRGGINVLAMHNCKYLTLSVITLVRSRKKNEFVVQSLCALDEGSLLNLKNSREGYAPVINRVLDDSAKYISEIYTTLFLGARRVGDSVSENHPDTLLLGNDTLDFGAAWRAASLRRGSGMETLNIFDVLPSGIGVTEKGGTRIEVFSGNQRIPCKQTLEFIPELNHGLLMVNEEAFKIPSDVVTSRVHVCFEVDKNGILFLNLMGPRGEASMLSGKLCRRQIEELSKAHLEMAATYFDTQVPKQLKLDPPWVNSHVGNDEPSEEHKVNTEGAEC</sequence>
<dbReference type="FunFam" id="3.30.420.40:FF:000171">
    <property type="entry name" value="Heat shock 70 kDa protein 4"/>
    <property type="match status" value="1"/>
</dbReference>
<keyword evidence="5" id="KW-1185">Reference proteome</keyword>